<reference evidence="2" key="1">
    <citation type="submission" date="2021-06" db="EMBL/GenBank/DDBJ databases">
        <authorList>
            <person name="Kallberg Y."/>
            <person name="Tangrot J."/>
            <person name="Rosling A."/>
        </authorList>
    </citation>
    <scope>NUCLEOTIDE SEQUENCE</scope>
    <source>
        <strain evidence="2">CL551</strain>
    </source>
</reference>
<dbReference type="Proteomes" id="UP000789342">
    <property type="component" value="Unassembled WGS sequence"/>
</dbReference>
<accession>A0A9N9BM63</accession>
<gene>
    <name evidence="2" type="ORF">AMORRO_LOCUS6481</name>
</gene>
<sequence length="229" mass="26565">ARLCKEEYNWDYQFTEEARKLIVEDSKMDQFSIYFTRKRSIPYAMSSNGNISNIDGLILEASRFVELQSIDAGKCNMINYEFLGKLTLKIGKHLNVSSWTKNGEMAFMGFLGFAHQDASVELGNQVVADACEELFDYYQATKKKSDIGNVFKEIENIKEIRSFKKRAQRNQNYPRKDNRNKPQSSPDNVVQETLREVINTSQVDVEACSAVEKGSRIKRFEHQLNHFFW</sequence>
<keyword evidence="3" id="KW-1185">Reference proteome</keyword>
<evidence type="ECO:0000256" key="1">
    <source>
        <dbReference type="SAM" id="MobiDB-lite"/>
    </source>
</evidence>
<dbReference type="AlphaFoldDB" id="A0A9N9BM63"/>
<feature type="non-terminal residue" evidence="2">
    <location>
        <position position="1"/>
    </location>
</feature>
<evidence type="ECO:0000313" key="3">
    <source>
        <dbReference type="Proteomes" id="UP000789342"/>
    </source>
</evidence>
<evidence type="ECO:0000313" key="2">
    <source>
        <dbReference type="EMBL" id="CAG8571266.1"/>
    </source>
</evidence>
<name>A0A9N9BM63_9GLOM</name>
<dbReference type="EMBL" id="CAJVPV010004325">
    <property type="protein sequence ID" value="CAG8571266.1"/>
    <property type="molecule type" value="Genomic_DNA"/>
</dbReference>
<comment type="caution">
    <text evidence="2">The sequence shown here is derived from an EMBL/GenBank/DDBJ whole genome shotgun (WGS) entry which is preliminary data.</text>
</comment>
<organism evidence="2 3">
    <name type="scientific">Acaulospora morrowiae</name>
    <dbReference type="NCBI Taxonomy" id="94023"/>
    <lineage>
        <taxon>Eukaryota</taxon>
        <taxon>Fungi</taxon>
        <taxon>Fungi incertae sedis</taxon>
        <taxon>Mucoromycota</taxon>
        <taxon>Glomeromycotina</taxon>
        <taxon>Glomeromycetes</taxon>
        <taxon>Diversisporales</taxon>
        <taxon>Acaulosporaceae</taxon>
        <taxon>Acaulospora</taxon>
    </lineage>
</organism>
<proteinExistence type="predicted"/>
<protein>
    <submittedName>
        <fullName evidence="2">9542_t:CDS:1</fullName>
    </submittedName>
</protein>
<feature type="region of interest" description="Disordered" evidence="1">
    <location>
        <begin position="166"/>
        <end position="189"/>
    </location>
</feature>